<reference evidence="1 2" key="1">
    <citation type="journal article" date="2019" name="BMC Genomics">
        <title>Chromosome level assembly and comparative genome analysis confirm lager-brewing yeasts originated from a single hybridization.</title>
        <authorList>
            <person name="Salazar A.N."/>
            <person name="Gorter de Vries A.R."/>
            <person name="van den Broek M."/>
            <person name="Brouwers N."/>
            <person name="de la Torre Cortes P."/>
            <person name="Kuijpers N.G.A."/>
            <person name="Daran J.G."/>
            <person name="Abeel T."/>
        </authorList>
    </citation>
    <scope>NUCLEOTIDE SEQUENCE [LARGE SCALE GENOMIC DNA]</scope>
    <source>
        <strain evidence="1 2">CBS 1483</strain>
    </source>
</reference>
<evidence type="ECO:0000313" key="1">
    <source>
        <dbReference type="EMBL" id="QID85967.1"/>
    </source>
</evidence>
<protein>
    <submittedName>
        <fullName evidence="1">Mitochondrial membrane protein fmp33</fullName>
    </submittedName>
</protein>
<name>A0A6C1EB90_SACPS</name>
<dbReference type="Proteomes" id="UP000501346">
    <property type="component" value="Chromosome SeX-ScX"/>
</dbReference>
<organism evidence="1 2">
    <name type="scientific">Saccharomyces pastorianus</name>
    <name type="common">Lager yeast</name>
    <name type="synonym">Saccharomyces cerevisiae x Saccharomyces eubayanus</name>
    <dbReference type="NCBI Taxonomy" id="27292"/>
    <lineage>
        <taxon>Eukaryota</taxon>
        <taxon>Fungi</taxon>
        <taxon>Dikarya</taxon>
        <taxon>Ascomycota</taxon>
        <taxon>Saccharomycotina</taxon>
        <taxon>Saccharomycetes</taxon>
        <taxon>Saccharomycetales</taxon>
        <taxon>Saccharomycetaceae</taxon>
        <taxon>Saccharomyces</taxon>
    </lineage>
</organism>
<sequence>MLFTRILCQGVKFTKGTATQPKLSPKSLPKGNLYTNLLVTTLYGTGLASLYLESTSLKKSKTKRGPPAITEDDVVDIVHDSPNRIFKPKLNTQEEKRQDLQLSDFRKVVHSLTYGDVSQFAIAWGFLMQLSSLIGSSSLGRKSLFYKGSVVGVVGFPSLIYMALRLRMKQLEKAGVHFE</sequence>
<gene>
    <name evidence="1" type="primary">FMP33_2</name>
    <name evidence="1" type="ORF">GRS66_008567</name>
</gene>
<proteinExistence type="predicted"/>
<dbReference type="OrthoDB" id="4053693at2759"/>
<accession>A0A6C1EB90</accession>
<dbReference type="EMBL" id="CP049007">
    <property type="protein sequence ID" value="QID85967.1"/>
    <property type="molecule type" value="Genomic_DNA"/>
</dbReference>
<evidence type="ECO:0000313" key="2">
    <source>
        <dbReference type="Proteomes" id="UP000501346"/>
    </source>
</evidence>
<keyword evidence="2" id="KW-1185">Reference proteome</keyword>
<dbReference type="AlphaFoldDB" id="A0A6C1EB90"/>